<proteinExistence type="inferred from homology"/>
<keyword evidence="6" id="KW-1185">Reference proteome</keyword>
<name>A0ABV6QIG1_9ACTN</name>
<evidence type="ECO:0000256" key="3">
    <source>
        <dbReference type="ARBA" id="ARBA00023295"/>
    </source>
</evidence>
<evidence type="ECO:0000313" key="5">
    <source>
        <dbReference type="EMBL" id="MFC0624424.1"/>
    </source>
</evidence>
<evidence type="ECO:0000256" key="2">
    <source>
        <dbReference type="ARBA" id="ARBA00022801"/>
    </source>
</evidence>
<feature type="domain" description="Glycoside hydrolase family 3 N-terminal" evidence="4">
    <location>
        <begin position="72"/>
        <end position="331"/>
    </location>
</feature>
<dbReference type="PRINTS" id="PR00133">
    <property type="entry name" value="GLHYDRLASE3"/>
</dbReference>
<dbReference type="SUPFAM" id="SSF51445">
    <property type="entry name" value="(Trans)glycosidases"/>
    <property type="match status" value="1"/>
</dbReference>
<keyword evidence="3 5" id="KW-0326">Glycosidase</keyword>
<comment type="similarity">
    <text evidence="1">Belongs to the glycosyl hydrolase 3 family.</text>
</comment>
<sequence length="496" mass="51465">MRWIDELLGRLTPAQKLAQLVLVLPGVESGRPDAATREALELGVGVLHSVRGMPASAAARYHNAVAEICADAGLPTALLGGNLESGLAYSLGTSGTHFPYPRGIGLSGDTELAYRIAAAGAIEARAVGFHWTFSPCVDVITVPDDPILGIRAYGVSAELTAELGAAQIRGYQDHGVLATAKHFPGHGDSSVDSHLDLPRVDRTAAAHEDIHLAPFRAAVEAGVATIMVAHLELPKLGINEPATLSSTVNRQWLRSDLGFDGVIITDALEMAAVANRYDPAESAVLALRAGADVLNVKCPAGEGPRIIARLVEALAAGEVDEKQVDESLRRLFLARARIGLDDPQPVDEERAAALDEALTWHDPARSSTVSVHGAPVGLDGFAVVGESALAQRFTEIGVRRGVAASGDAVVAVVSPGTVPLAQQREIVASALAEAGDVAAVVINSGEPAETFGDLADHVVTTAAVDAFDIVNDAAIDAAFDVLTTDALITDALITEG</sequence>
<dbReference type="PANTHER" id="PTHR30480">
    <property type="entry name" value="BETA-HEXOSAMINIDASE-RELATED"/>
    <property type="match status" value="1"/>
</dbReference>
<keyword evidence="2 5" id="KW-0378">Hydrolase</keyword>
<dbReference type="InterPro" id="IPR017853">
    <property type="entry name" value="GH"/>
</dbReference>
<dbReference type="EMBL" id="JBHLTC010000011">
    <property type="protein sequence ID" value="MFC0624424.1"/>
    <property type="molecule type" value="Genomic_DNA"/>
</dbReference>
<evidence type="ECO:0000313" key="6">
    <source>
        <dbReference type="Proteomes" id="UP001589890"/>
    </source>
</evidence>
<dbReference type="RefSeq" id="WP_380045782.1">
    <property type="nucleotide sequence ID" value="NZ_JBHLTC010000011.1"/>
</dbReference>
<evidence type="ECO:0000259" key="4">
    <source>
        <dbReference type="Pfam" id="PF00933"/>
    </source>
</evidence>
<dbReference type="Gene3D" id="3.20.20.300">
    <property type="entry name" value="Glycoside hydrolase, family 3, N-terminal domain"/>
    <property type="match status" value="1"/>
</dbReference>
<dbReference type="InterPro" id="IPR036962">
    <property type="entry name" value="Glyco_hydro_3_N_sf"/>
</dbReference>
<dbReference type="InterPro" id="IPR001764">
    <property type="entry name" value="Glyco_hydro_3_N"/>
</dbReference>
<dbReference type="Proteomes" id="UP001589890">
    <property type="component" value="Unassembled WGS sequence"/>
</dbReference>
<reference evidence="5 6" key="1">
    <citation type="submission" date="2024-09" db="EMBL/GenBank/DDBJ databases">
        <authorList>
            <person name="Sun Q."/>
            <person name="Mori K."/>
        </authorList>
    </citation>
    <scope>NUCLEOTIDE SEQUENCE [LARGE SCALE GENOMIC DNA]</scope>
    <source>
        <strain evidence="5 6">CGMCC 1.15906</strain>
    </source>
</reference>
<accession>A0ABV6QIG1</accession>
<evidence type="ECO:0000256" key="1">
    <source>
        <dbReference type="ARBA" id="ARBA00005336"/>
    </source>
</evidence>
<organism evidence="5 6">
    <name type="scientific">Kribbella deserti</name>
    <dbReference type="NCBI Taxonomy" id="1926257"/>
    <lineage>
        <taxon>Bacteria</taxon>
        <taxon>Bacillati</taxon>
        <taxon>Actinomycetota</taxon>
        <taxon>Actinomycetes</taxon>
        <taxon>Propionibacteriales</taxon>
        <taxon>Kribbellaceae</taxon>
        <taxon>Kribbella</taxon>
    </lineage>
</organism>
<dbReference type="GO" id="GO:0016798">
    <property type="term" value="F:hydrolase activity, acting on glycosyl bonds"/>
    <property type="evidence" value="ECO:0007669"/>
    <property type="project" value="UniProtKB-KW"/>
</dbReference>
<gene>
    <name evidence="5" type="ORF">ACFFGN_10160</name>
</gene>
<comment type="caution">
    <text evidence="5">The sequence shown here is derived from an EMBL/GenBank/DDBJ whole genome shotgun (WGS) entry which is preliminary data.</text>
</comment>
<dbReference type="PANTHER" id="PTHR30480:SF16">
    <property type="entry name" value="GLYCOSIDE HYDROLASE FAMILY 3 DOMAIN PROTEIN"/>
    <property type="match status" value="1"/>
</dbReference>
<protein>
    <submittedName>
        <fullName evidence="5">Glycoside hydrolase family 3 protein</fullName>
        <ecNumber evidence="5">3.2.1.-</ecNumber>
    </submittedName>
</protein>
<dbReference type="Pfam" id="PF00933">
    <property type="entry name" value="Glyco_hydro_3"/>
    <property type="match status" value="1"/>
</dbReference>
<dbReference type="InterPro" id="IPR050226">
    <property type="entry name" value="NagZ_Beta-hexosaminidase"/>
</dbReference>
<dbReference type="EC" id="3.2.1.-" evidence="5"/>